<dbReference type="Gene3D" id="1.10.520.20">
    <property type="entry name" value="N-terminal domain of the delta subunit of the F1F0-ATP synthase"/>
    <property type="match status" value="1"/>
</dbReference>
<keyword evidence="2 8" id="KW-0813">Transport</keyword>
<gene>
    <name evidence="8" type="primary">atpH</name>
    <name evidence="9" type="ORF">JOC47_001865</name>
</gene>
<dbReference type="GO" id="GO:0045259">
    <property type="term" value="C:proton-transporting ATP synthase complex"/>
    <property type="evidence" value="ECO:0007669"/>
    <property type="project" value="UniProtKB-KW"/>
</dbReference>
<dbReference type="GO" id="GO:0046933">
    <property type="term" value="F:proton-transporting ATP synthase activity, rotational mechanism"/>
    <property type="evidence" value="ECO:0007669"/>
    <property type="project" value="UniProtKB-UniRule"/>
</dbReference>
<reference evidence="9" key="1">
    <citation type="submission" date="2021-01" db="EMBL/GenBank/DDBJ databases">
        <title>Genomic Encyclopedia of Type Strains, Phase IV (KMG-IV): sequencing the most valuable type-strain genomes for metagenomic binning, comparative biology and taxonomic classification.</title>
        <authorList>
            <person name="Goeker M."/>
        </authorList>
    </citation>
    <scope>NUCLEOTIDE SEQUENCE</scope>
    <source>
        <strain evidence="9">DSM 23230</strain>
    </source>
</reference>
<dbReference type="GO" id="GO:0005886">
    <property type="term" value="C:plasma membrane"/>
    <property type="evidence" value="ECO:0007669"/>
    <property type="project" value="UniProtKB-SubCell"/>
</dbReference>
<evidence type="ECO:0000256" key="6">
    <source>
        <dbReference type="ARBA" id="ARBA00023196"/>
    </source>
</evidence>
<proteinExistence type="inferred from homology"/>
<dbReference type="AlphaFoldDB" id="A0A938XSQ1"/>
<dbReference type="RefSeq" id="WP_204701772.1">
    <property type="nucleotide sequence ID" value="NZ_JAFBDQ010000008.1"/>
</dbReference>
<evidence type="ECO:0000313" key="9">
    <source>
        <dbReference type="EMBL" id="MBM7557011.1"/>
    </source>
</evidence>
<evidence type="ECO:0000256" key="2">
    <source>
        <dbReference type="ARBA" id="ARBA00022448"/>
    </source>
</evidence>
<keyword evidence="3 8" id="KW-0375">Hydrogen ion transport</keyword>
<dbReference type="SUPFAM" id="SSF47928">
    <property type="entry name" value="N-terminal domain of the delta subunit of the F1F0-ATP synthase"/>
    <property type="match status" value="1"/>
</dbReference>
<dbReference type="NCBIfam" id="TIGR01145">
    <property type="entry name" value="ATP_synt_delta"/>
    <property type="match status" value="1"/>
</dbReference>
<organism evidence="9 10">
    <name type="scientific">Halanaerobacter jeridensis</name>
    <dbReference type="NCBI Taxonomy" id="706427"/>
    <lineage>
        <taxon>Bacteria</taxon>
        <taxon>Bacillati</taxon>
        <taxon>Bacillota</taxon>
        <taxon>Clostridia</taxon>
        <taxon>Halanaerobiales</taxon>
        <taxon>Halobacteroidaceae</taxon>
        <taxon>Halanaerobacter</taxon>
    </lineage>
</organism>
<dbReference type="InterPro" id="IPR000711">
    <property type="entry name" value="ATPase_OSCP/dsu"/>
</dbReference>
<dbReference type="Proteomes" id="UP000774000">
    <property type="component" value="Unassembled WGS sequence"/>
</dbReference>
<dbReference type="NCBIfam" id="NF004402">
    <property type="entry name" value="PRK05758.2-2"/>
    <property type="match status" value="1"/>
</dbReference>
<dbReference type="InterPro" id="IPR020781">
    <property type="entry name" value="ATPase_OSCP/d_CS"/>
</dbReference>
<dbReference type="EMBL" id="JAFBDQ010000008">
    <property type="protein sequence ID" value="MBM7557011.1"/>
    <property type="molecule type" value="Genomic_DNA"/>
</dbReference>
<keyword evidence="7 8" id="KW-0066">ATP synthesis</keyword>
<protein>
    <recommendedName>
        <fullName evidence="8">ATP synthase subunit delta</fullName>
    </recommendedName>
    <alternativeName>
        <fullName evidence="8">ATP synthase F(1) sector subunit delta</fullName>
    </alternativeName>
    <alternativeName>
        <fullName evidence="8">F-type ATPase subunit delta</fullName>
        <shortName evidence="8">F-ATPase subunit delta</shortName>
    </alternativeName>
</protein>
<dbReference type="PANTHER" id="PTHR11910">
    <property type="entry name" value="ATP SYNTHASE DELTA CHAIN"/>
    <property type="match status" value="1"/>
</dbReference>
<comment type="function">
    <text evidence="8">F(1)F(0) ATP synthase produces ATP from ADP in the presence of a proton or sodium gradient. F-type ATPases consist of two structural domains, F(1) containing the extramembraneous catalytic core and F(0) containing the membrane proton channel, linked together by a central stalk and a peripheral stalk. During catalysis, ATP synthesis in the catalytic domain of F(1) is coupled via a rotary mechanism of the central stalk subunits to proton translocation.</text>
</comment>
<comment type="caution">
    <text evidence="9">The sequence shown here is derived from an EMBL/GenBank/DDBJ whole genome shotgun (WGS) entry which is preliminary data.</text>
</comment>
<dbReference type="HAMAP" id="MF_01416">
    <property type="entry name" value="ATP_synth_delta_bact"/>
    <property type="match status" value="1"/>
</dbReference>
<evidence type="ECO:0000256" key="8">
    <source>
        <dbReference type="HAMAP-Rule" id="MF_01416"/>
    </source>
</evidence>
<evidence type="ECO:0000256" key="4">
    <source>
        <dbReference type="ARBA" id="ARBA00023065"/>
    </source>
</evidence>
<keyword evidence="6 8" id="KW-0139">CF(1)</keyword>
<dbReference type="NCBIfam" id="NF004403">
    <property type="entry name" value="PRK05758.2-4"/>
    <property type="match status" value="1"/>
</dbReference>
<dbReference type="InterPro" id="IPR026015">
    <property type="entry name" value="ATP_synth_OSCP/delta_N_sf"/>
</dbReference>
<dbReference type="PROSITE" id="PS00389">
    <property type="entry name" value="ATPASE_DELTA"/>
    <property type="match status" value="1"/>
</dbReference>
<comment type="subcellular location">
    <subcellularLocation>
        <location evidence="8">Cell membrane</location>
        <topology evidence="8">Peripheral membrane protein</topology>
    </subcellularLocation>
    <subcellularLocation>
        <location evidence="1">Membrane</location>
    </subcellularLocation>
</comment>
<dbReference type="Pfam" id="PF00213">
    <property type="entry name" value="OSCP"/>
    <property type="match status" value="1"/>
</dbReference>
<keyword evidence="5 8" id="KW-0472">Membrane</keyword>
<name>A0A938XSQ1_9FIRM</name>
<keyword evidence="4 8" id="KW-0406">Ion transport</keyword>
<comment type="function">
    <text evidence="8">This protein is part of the stalk that links CF(0) to CF(1). It either transmits conformational changes from CF(0) to CF(1) or is implicated in proton conduction.</text>
</comment>
<comment type="similarity">
    <text evidence="8">Belongs to the ATPase delta chain family.</text>
</comment>
<accession>A0A938XSQ1</accession>
<evidence type="ECO:0000256" key="1">
    <source>
        <dbReference type="ARBA" id="ARBA00004370"/>
    </source>
</evidence>
<sequence>MIEEEIAEKYADALFELAQEEDELETIVDEFDEVAALVEENEELNQVLEHPGLDYKQKKKILEEVFSGQLSTTFLNFIKLLIDKKREVYLPQIHQQFIDMLAAKENRLTVAVETPIELSDKHQSKLKDKLQSALDKKIELEIEVKPDLIGGLVLKIGNKVIDGSIKNYLQEVELNLQTLEVS</sequence>
<dbReference type="PRINTS" id="PR00125">
    <property type="entry name" value="ATPASEDELTA"/>
</dbReference>
<evidence type="ECO:0000256" key="3">
    <source>
        <dbReference type="ARBA" id="ARBA00022781"/>
    </source>
</evidence>
<evidence type="ECO:0000256" key="5">
    <source>
        <dbReference type="ARBA" id="ARBA00023136"/>
    </source>
</evidence>
<evidence type="ECO:0000256" key="7">
    <source>
        <dbReference type="ARBA" id="ARBA00023310"/>
    </source>
</evidence>
<evidence type="ECO:0000313" key="10">
    <source>
        <dbReference type="Proteomes" id="UP000774000"/>
    </source>
</evidence>
<keyword evidence="8" id="KW-1003">Cell membrane</keyword>
<keyword evidence="10" id="KW-1185">Reference proteome</keyword>